<dbReference type="eggNOG" id="COG3613">
    <property type="taxonomic scope" value="Bacteria"/>
</dbReference>
<organism evidence="1 2">
    <name type="scientific">Solidesulfovibrio carbinoliphilus subsp. oakridgensis</name>
    <dbReference type="NCBI Taxonomy" id="694327"/>
    <lineage>
        <taxon>Bacteria</taxon>
        <taxon>Pseudomonadati</taxon>
        <taxon>Thermodesulfobacteriota</taxon>
        <taxon>Desulfovibrionia</taxon>
        <taxon>Desulfovibrionales</taxon>
        <taxon>Desulfovibrionaceae</taxon>
        <taxon>Solidesulfovibrio</taxon>
    </lineage>
</organism>
<gene>
    <name evidence="1" type="ORF">DFW101_1923</name>
</gene>
<dbReference type="AlphaFoldDB" id="G7Q502"/>
<proteinExistence type="predicted"/>
<dbReference type="GO" id="GO:0070694">
    <property type="term" value="F:5-hydroxymethyl-dUMP N-hydrolase activity"/>
    <property type="evidence" value="ECO:0007669"/>
    <property type="project" value="TreeGrafter"/>
</dbReference>
<sequence>MRVYLAGPLFTLAERRFMAHLRDLAGGLPGVAAAWPGDFFADHDLAALGAGAKEHIFAGCVAGLQASDLVVAVLDGPQVDDGTAWEVGYAYARGLPAWGLRTDFRGAGDTAHSLVNCMVECSCAKTFRDVDSLLAALAALASDRLAG</sequence>
<dbReference type="Pfam" id="PF05014">
    <property type="entry name" value="Nuc_deoxyrib_tr"/>
    <property type="match status" value="1"/>
</dbReference>
<dbReference type="PANTHER" id="PTHR15364:SF0">
    <property type="entry name" value="2'-DEOXYNUCLEOSIDE 5'-PHOSPHATE N-HYDROLASE 1"/>
    <property type="match status" value="1"/>
</dbReference>
<dbReference type="Proteomes" id="UP000004662">
    <property type="component" value="Chromosome"/>
</dbReference>
<dbReference type="GO" id="GO:0009159">
    <property type="term" value="P:deoxyribonucleoside monophosphate catabolic process"/>
    <property type="evidence" value="ECO:0007669"/>
    <property type="project" value="TreeGrafter"/>
</dbReference>
<accession>G7Q502</accession>
<reference evidence="2" key="1">
    <citation type="journal article" date="2015" name="Genome Announc.">
        <title>High-Quality Draft Genome Sequence of Desulfovibrio carbinoliphilus FW-101-2B, an Organic Acid-Oxidizing Sulfate-Reducing Bacterium Isolated from Uranium(VI)-Contaminated Groundwater.</title>
        <authorList>
            <person name="Ramsay B.D."/>
            <person name="Hwang C."/>
            <person name="Woo H.L."/>
            <person name="Carroll S.L."/>
            <person name="Lucas S."/>
            <person name="Han J."/>
            <person name="Lapidus A.L."/>
            <person name="Cheng J.F."/>
            <person name="Goodwin L.A."/>
            <person name="Pitluck S."/>
            <person name="Peters L."/>
            <person name="Chertkov O."/>
            <person name="Held B."/>
            <person name="Detter J.C."/>
            <person name="Han C.S."/>
            <person name="Tapia R."/>
            <person name="Land M.L."/>
            <person name="Hauser L.J."/>
            <person name="Kyrpides N.C."/>
            <person name="Ivanova N.N."/>
            <person name="Mikhailova N."/>
            <person name="Pagani I."/>
            <person name="Woyke T."/>
            <person name="Arkin A.P."/>
            <person name="Dehal P."/>
            <person name="Chivian D."/>
            <person name="Criddle C.S."/>
            <person name="Wu W."/>
            <person name="Chakraborty R."/>
            <person name="Hazen T.C."/>
            <person name="Fields M.W."/>
        </authorList>
    </citation>
    <scope>NUCLEOTIDE SEQUENCE [LARGE SCALE GENOMIC DNA]</scope>
    <source>
        <strain evidence="2">FW-101-2B</strain>
    </source>
</reference>
<protein>
    <submittedName>
        <fullName evidence="1">Nucleoside 2-deoxyribosyltransferase</fullName>
    </submittedName>
</protein>
<dbReference type="STRING" id="694327.DFW101_1923"/>
<dbReference type="PANTHER" id="PTHR15364">
    <property type="entry name" value="2'-DEOXYNUCLEOSIDE 5'-PHOSPHATE N-HYDROLASE 1"/>
    <property type="match status" value="1"/>
</dbReference>
<evidence type="ECO:0000313" key="1">
    <source>
        <dbReference type="EMBL" id="EHJ47929.1"/>
    </source>
</evidence>
<dbReference type="GO" id="GO:0016740">
    <property type="term" value="F:transferase activity"/>
    <property type="evidence" value="ECO:0007669"/>
    <property type="project" value="UniProtKB-KW"/>
</dbReference>
<evidence type="ECO:0000313" key="2">
    <source>
        <dbReference type="Proteomes" id="UP000004662"/>
    </source>
</evidence>
<dbReference type="SUPFAM" id="SSF52309">
    <property type="entry name" value="N-(deoxy)ribosyltransferase-like"/>
    <property type="match status" value="1"/>
</dbReference>
<dbReference type="OrthoDB" id="9795789at2"/>
<name>G7Q502_9BACT</name>
<keyword evidence="2" id="KW-1185">Reference proteome</keyword>
<dbReference type="RefSeq" id="WP_009181318.1">
    <property type="nucleotide sequence ID" value="NZ_CM001368.1"/>
</dbReference>
<dbReference type="InterPro" id="IPR007710">
    <property type="entry name" value="Nucleoside_deoxyribTrfase"/>
</dbReference>
<dbReference type="EMBL" id="CM001368">
    <property type="protein sequence ID" value="EHJ47929.1"/>
    <property type="molecule type" value="Genomic_DNA"/>
</dbReference>
<dbReference type="Gene3D" id="3.40.50.450">
    <property type="match status" value="1"/>
</dbReference>
<dbReference type="InterPro" id="IPR051239">
    <property type="entry name" value="2'-dNMP_N-hydrolase"/>
</dbReference>
<dbReference type="HOGENOM" id="CLU_117644_2_0_7"/>